<dbReference type="EMBL" id="JAULSW010000007">
    <property type="protein sequence ID" value="KAK3375292.1"/>
    <property type="molecule type" value="Genomic_DNA"/>
</dbReference>
<dbReference type="AlphaFoldDB" id="A0AAE0KFM2"/>
<dbReference type="Proteomes" id="UP001285441">
    <property type="component" value="Unassembled WGS sequence"/>
</dbReference>
<evidence type="ECO:0000256" key="1">
    <source>
        <dbReference type="SAM" id="MobiDB-lite"/>
    </source>
</evidence>
<organism evidence="2 3">
    <name type="scientific">Podospora didyma</name>
    <dbReference type="NCBI Taxonomy" id="330526"/>
    <lineage>
        <taxon>Eukaryota</taxon>
        <taxon>Fungi</taxon>
        <taxon>Dikarya</taxon>
        <taxon>Ascomycota</taxon>
        <taxon>Pezizomycotina</taxon>
        <taxon>Sordariomycetes</taxon>
        <taxon>Sordariomycetidae</taxon>
        <taxon>Sordariales</taxon>
        <taxon>Podosporaceae</taxon>
        <taxon>Podospora</taxon>
    </lineage>
</organism>
<reference evidence="2" key="2">
    <citation type="submission" date="2023-06" db="EMBL/GenBank/DDBJ databases">
        <authorList>
            <consortium name="Lawrence Berkeley National Laboratory"/>
            <person name="Haridas S."/>
            <person name="Hensen N."/>
            <person name="Bonometti L."/>
            <person name="Westerberg I."/>
            <person name="Brannstrom I.O."/>
            <person name="Guillou S."/>
            <person name="Cros-Aarteil S."/>
            <person name="Calhoun S."/>
            <person name="Kuo A."/>
            <person name="Mondo S."/>
            <person name="Pangilinan J."/>
            <person name="Riley R."/>
            <person name="LaButti K."/>
            <person name="Andreopoulos B."/>
            <person name="Lipzen A."/>
            <person name="Chen C."/>
            <person name="Yanf M."/>
            <person name="Daum C."/>
            <person name="Ng V."/>
            <person name="Clum A."/>
            <person name="Steindorff A."/>
            <person name="Ohm R."/>
            <person name="Martin F."/>
            <person name="Silar P."/>
            <person name="Natvig D."/>
            <person name="Lalanne C."/>
            <person name="Gautier V."/>
            <person name="Ament-velasquez S.L."/>
            <person name="Kruys A."/>
            <person name="Hutchinson M.I."/>
            <person name="Powell A.J."/>
            <person name="Barry K."/>
            <person name="Miller A.N."/>
            <person name="Grigoriev I.V."/>
            <person name="Debuchy R."/>
            <person name="Gladieux P."/>
            <person name="Thoren M.H."/>
            <person name="Johannesson H."/>
        </authorList>
    </citation>
    <scope>NUCLEOTIDE SEQUENCE</scope>
    <source>
        <strain evidence="2">CBS 232.78</strain>
    </source>
</reference>
<evidence type="ECO:0000313" key="3">
    <source>
        <dbReference type="Proteomes" id="UP001285441"/>
    </source>
</evidence>
<feature type="region of interest" description="Disordered" evidence="1">
    <location>
        <begin position="101"/>
        <end position="137"/>
    </location>
</feature>
<evidence type="ECO:0000313" key="2">
    <source>
        <dbReference type="EMBL" id="KAK3375292.1"/>
    </source>
</evidence>
<keyword evidence="3" id="KW-1185">Reference proteome</keyword>
<accession>A0AAE0KFM2</accession>
<proteinExistence type="predicted"/>
<sequence>MDSFHVNTPESQKKVKTHRCLLLLWSAVCLLSCRGGVCYWRIDDSSGRAPLASYLVVRHHDLEKQPPHSWHQSPVSLNLSLGSELSNYIPDISSTQYFLVQPSSSHPPCSWGRGGDRSDEQGALQPPDAGRQAHQCH</sequence>
<gene>
    <name evidence="2" type="ORF">B0H63DRAFT_482489</name>
</gene>
<protein>
    <submittedName>
        <fullName evidence="2">Uncharacterized protein</fullName>
    </submittedName>
</protein>
<reference evidence="2" key="1">
    <citation type="journal article" date="2023" name="Mol. Phylogenet. Evol.">
        <title>Genome-scale phylogeny and comparative genomics of the fungal order Sordariales.</title>
        <authorList>
            <person name="Hensen N."/>
            <person name="Bonometti L."/>
            <person name="Westerberg I."/>
            <person name="Brannstrom I.O."/>
            <person name="Guillou S."/>
            <person name="Cros-Aarteil S."/>
            <person name="Calhoun S."/>
            <person name="Haridas S."/>
            <person name="Kuo A."/>
            <person name="Mondo S."/>
            <person name="Pangilinan J."/>
            <person name="Riley R."/>
            <person name="LaButti K."/>
            <person name="Andreopoulos B."/>
            <person name="Lipzen A."/>
            <person name="Chen C."/>
            <person name="Yan M."/>
            <person name="Daum C."/>
            <person name="Ng V."/>
            <person name="Clum A."/>
            <person name="Steindorff A."/>
            <person name="Ohm R.A."/>
            <person name="Martin F."/>
            <person name="Silar P."/>
            <person name="Natvig D.O."/>
            <person name="Lalanne C."/>
            <person name="Gautier V."/>
            <person name="Ament-Velasquez S.L."/>
            <person name="Kruys A."/>
            <person name="Hutchinson M.I."/>
            <person name="Powell A.J."/>
            <person name="Barry K."/>
            <person name="Miller A.N."/>
            <person name="Grigoriev I.V."/>
            <person name="Debuchy R."/>
            <person name="Gladieux P."/>
            <person name="Hiltunen Thoren M."/>
            <person name="Johannesson H."/>
        </authorList>
    </citation>
    <scope>NUCLEOTIDE SEQUENCE</scope>
    <source>
        <strain evidence="2">CBS 232.78</strain>
    </source>
</reference>
<name>A0AAE0KFM2_9PEZI</name>
<comment type="caution">
    <text evidence="2">The sequence shown here is derived from an EMBL/GenBank/DDBJ whole genome shotgun (WGS) entry which is preliminary data.</text>
</comment>